<dbReference type="GO" id="GO:0016491">
    <property type="term" value="F:oxidoreductase activity"/>
    <property type="evidence" value="ECO:0007669"/>
    <property type="project" value="UniProtKB-KW"/>
</dbReference>
<evidence type="ECO:0000313" key="3">
    <source>
        <dbReference type="EMBL" id="ETN46661.1"/>
    </source>
</evidence>
<protein>
    <submittedName>
        <fullName evidence="3">Uncharacterized protein</fullName>
    </submittedName>
</protein>
<dbReference type="EMBL" id="KB822711">
    <property type="protein sequence ID" value="ETN46661.1"/>
    <property type="molecule type" value="Genomic_DNA"/>
</dbReference>
<dbReference type="eggNOG" id="KOG1208">
    <property type="taxonomic scope" value="Eukaryota"/>
</dbReference>
<evidence type="ECO:0000256" key="2">
    <source>
        <dbReference type="ARBA" id="ARBA00023002"/>
    </source>
</evidence>
<dbReference type="Proteomes" id="UP000030752">
    <property type="component" value="Unassembled WGS sequence"/>
</dbReference>
<evidence type="ECO:0000256" key="1">
    <source>
        <dbReference type="ARBA" id="ARBA00006484"/>
    </source>
</evidence>
<comment type="similarity">
    <text evidence="1">Belongs to the short-chain dehydrogenases/reductases (SDR) family.</text>
</comment>
<organism evidence="3 4">
    <name type="scientific">Cyphellophora europaea (strain CBS 101466)</name>
    <name type="common">Phialophora europaea</name>
    <dbReference type="NCBI Taxonomy" id="1220924"/>
    <lineage>
        <taxon>Eukaryota</taxon>
        <taxon>Fungi</taxon>
        <taxon>Dikarya</taxon>
        <taxon>Ascomycota</taxon>
        <taxon>Pezizomycotina</taxon>
        <taxon>Eurotiomycetes</taxon>
        <taxon>Chaetothyriomycetidae</taxon>
        <taxon>Chaetothyriales</taxon>
        <taxon>Cyphellophoraceae</taxon>
        <taxon>Cyphellophora</taxon>
    </lineage>
</organism>
<proteinExistence type="inferred from homology"/>
<dbReference type="InterPro" id="IPR002347">
    <property type="entry name" value="SDR_fam"/>
</dbReference>
<dbReference type="PRINTS" id="PR00081">
    <property type="entry name" value="GDHRDH"/>
</dbReference>
<name>W2SD59_CYPE1</name>
<dbReference type="HOGENOM" id="CLU_010194_44_4_1"/>
<gene>
    <name evidence="3" type="ORF">HMPREF1541_00847</name>
</gene>
<dbReference type="AlphaFoldDB" id="W2SD59"/>
<keyword evidence="4" id="KW-1185">Reference proteome</keyword>
<dbReference type="VEuPathDB" id="FungiDB:HMPREF1541_00847"/>
<dbReference type="Gene3D" id="3.40.50.720">
    <property type="entry name" value="NAD(P)-binding Rossmann-like Domain"/>
    <property type="match status" value="1"/>
</dbReference>
<reference evidence="3 4" key="1">
    <citation type="submission" date="2013-03" db="EMBL/GenBank/DDBJ databases">
        <title>The Genome Sequence of Phialophora europaea CBS 101466.</title>
        <authorList>
            <consortium name="The Broad Institute Genomics Platform"/>
            <person name="Cuomo C."/>
            <person name="de Hoog S."/>
            <person name="Gorbushina A."/>
            <person name="Walker B."/>
            <person name="Young S.K."/>
            <person name="Zeng Q."/>
            <person name="Gargeya S."/>
            <person name="Fitzgerald M."/>
            <person name="Haas B."/>
            <person name="Abouelleil A."/>
            <person name="Allen A.W."/>
            <person name="Alvarado L."/>
            <person name="Arachchi H.M."/>
            <person name="Berlin A.M."/>
            <person name="Chapman S.B."/>
            <person name="Gainer-Dewar J."/>
            <person name="Goldberg J."/>
            <person name="Griggs A."/>
            <person name="Gujja S."/>
            <person name="Hansen M."/>
            <person name="Howarth C."/>
            <person name="Imamovic A."/>
            <person name="Ireland A."/>
            <person name="Larimer J."/>
            <person name="McCowan C."/>
            <person name="Murphy C."/>
            <person name="Pearson M."/>
            <person name="Poon T.W."/>
            <person name="Priest M."/>
            <person name="Roberts A."/>
            <person name="Saif S."/>
            <person name="Shea T."/>
            <person name="Sisk P."/>
            <person name="Sykes S."/>
            <person name="Wortman J."/>
            <person name="Nusbaum C."/>
            <person name="Birren B."/>
        </authorList>
    </citation>
    <scope>NUCLEOTIDE SEQUENCE [LARGE SCALE GENOMIC DNA]</scope>
    <source>
        <strain evidence="3 4">CBS 101466</strain>
    </source>
</reference>
<dbReference type="RefSeq" id="XP_008711373.1">
    <property type="nucleotide sequence ID" value="XM_008713151.1"/>
</dbReference>
<dbReference type="InParanoid" id="W2SD59"/>
<dbReference type="SUPFAM" id="SSF51735">
    <property type="entry name" value="NAD(P)-binding Rossmann-fold domains"/>
    <property type="match status" value="1"/>
</dbReference>
<dbReference type="PANTHER" id="PTHR43157:SF31">
    <property type="entry name" value="PHOSPHATIDYLINOSITOL-GLYCAN BIOSYNTHESIS CLASS F PROTEIN"/>
    <property type="match status" value="1"/>
</dbReference>
<accession>W2SD59</accession>
<keyword evidence="2" id="KW-0560">Oxidoreductase</keyword>
<dbReference type="GeneID" id="19968186"/>
<dbReference type="STRING" id="1220924.W2SD59"/>
<dbReference type="PANTHER" id="PTHR43157">
    <property type="entry name" value="PHOSPHATIDYLINOSITOL-GLYCAN BIOSYNTHESIS CLASS F PROTEIN-RELATED"/>
    <property type="match status" value="1"/>
</dbReference>
<dbReference type="InterPro" id="IPR036291">
    <property type="entry name" value="NAD(P)-bd_dom_sf"/>
</dbReference>
<dbReference type="OrthoDB" id="542013at2759"/>
<evidence type="ECO:0000313" key="4">
    <source>
        <dbReference type="Proteomes" id="UP000030752"/>
    </source>
</evidence>
<dbReference type="Pfam" id="PF00106">
    <property type="entry name" value="adh_short"/>
    <property type="match status" value="1"/>
</dbReference>
<sequence>MAAAYAILKSALFVTPPVPTASFENQCIVVTGANRGLGLESCRWFVRLGAQKVIMAVRNTSSGETAKQDITNTEKCNPDIIEVWPLDLASFDSVKAFGKRLKGLKRLDVLLCNAAITTYEFRVVEGHESQTATNVIATFLVAFAALPKLKQTAADFGSKPHVSIVTSDLHHLTNLPERQNASIFEALRDKASANMSTRYSVTKLIEILVVRELFRQDGGPIKDKEAYPVVINTVNPGACHTHLTDELGWMPSVVKFFLARSAEVGSRNFVHAAAAGDESKGQYLNDCKVEEPSAFVRSEEGEKTQIRVWTELKAILEEIEPGVTGSI</sequence>